<accession>A0A4R7KUW9</accession>
<evidence type="ECO:0000256" key="1">
    <source>
        <dbReference type="SAM" id="Phobius"/>
    </source>
</evidence>
<sequence length="370" mass="43007">MYLFSAIKKSTLIYILSFTVITILLVCLYIFEPLAKDVVVNEEFTARVEELFQIRNMAMLKNNLKALEPLYDRGTRNGQWAYEHEVKKTKYLHKWADKQGIKFIDIKTKVLVRNAKQKGDGYYINYIASTEYKYVYENDPGTINMFRIGTYHSLDVRDNEENWVIKREWYTDPFADSLNLDEIKALDIEQYITSQPPRDFSGISERRKNAVKYADQYCGAAGNEETGYKYNKQYRDYNPQGGDCANFASQILYEGGKFKKTAAWNYTKRDASRAWVNAQGFKDYMINSGRASLIAYGTYNQVYKASYKLLPGDFVAYEKNGKVTHISVVTGADSKGYALVNCHNTDRYRVPWDLGWSDRGIKFYLVRVHY</sequence>
<dbReference type="EMBL" id="SOAZ01000002">
    <property type="protein sequence ID" value="TDT63291.1"/>
    <property type="molecule type" value="Genomic_DNA"/>
</dbReference>
<evidence type="ECO:0000313" key="4">
    <source>
        <dbReference type="Proteomes" id="UP000295325"/>
    </source>
</evidence>
<proteinExistence type="predicted"/>
<keyword evidence="1" id="KW-0472">Membrane</keyword>
<evidence type="ECO:0000313" key="3">
    <source>
        <dbReference type="EMBL" id="TDT63291.1"/>
    </source>
</evidence>
<organism evidence="3 4">
    <name type="scientific">Fonticella tunisiensis</name>
    <dbReference type="NCBI Taxonomy" id="1096341"/>
    <lineage>
        <taxon>Bacteria</taxon>
        <taxon>Bacillati</taxon>
        <taxon>Bacillota</taxon>
        <taxon>Clostridia</taxon>
        <taxon>Eubacteriales</taxon>
        <taxon>Clostridiaceae</taxon>
        <taxon>Fonticella</taxon>
    </lineage>
</organism>
<dbReference type="PANTHER" id="PTHR40032">
    <property type="entry name" value="EXPORTED PROTEIN-RELATED"/>
    <property type="match status" value="1"/>
</dbReference>
<gene>
    <name evidence="3" type="ORF">EDD71_10250</name>
</gene>
<feature type="transmembrane region" description="Helical" evidence="1">
    <location>
        <begin position="12"/>
        <end position="31"/>
    </location>
</feature>
<dbReference type="AlphaFoldDB" id="A0A4R7KUW9"/>
<dbReference type="Proteomes" id="UP000295325">
    <property type="component" value="Unassembled WGS sequence"/>
</dbReference>
<name>A0A4R7KUW9_9CLOT</name>
<comment type="caution">
    <text evidence="3">The sequence shown here is derived from an EMBL/GenBank/DDBJ whole genome shotgun (WGS) entry which is preliminary data.</text>
</comment>
<dbReference type="InterPro" id="IPR024301">
    <property type="entry name" value="Amidase_6"/>
</dbReference>
<keyword evidence="1" id="KW-0812">Transmembrane</keyword>
<dbReference type="RefSeq" id="WP_133626955.1">
    <property type="nucleotide sequence ID" value="NZ_SOAZ01000002.1"/>
</dbReference>
<dbReference type="OrthoDB" id="2194542at2"/>
<feature type="domain" description="Putative amidase" evidence="2">
    <location>
        <begin position="206"/>
        <end position="365"/>
    </location>
</feature>
<keyword evidence="4" id="KW-1185">Reference proteome</keyword>
<reference evidence="3 4" key="1">
    <citation type="submission" date="2019-03" db="EMBL/GenBank/DDBJ databases">
        <title>Genomic Encyclopedia of Type Strains, Phase IV (KMG-IV): sequencing the most valuable type-strain genomes for metagenomic binning, comparative biology and taxonomic classification.</title>
        <authorList>
            <person name="Goeker M."/>
        </authorList>
    </citation>
    <scope>NUCLEOTIDE SEQUENCE [LARGE SCALE GENOMIC DNA]</scope>
    <source>
        <strain evidence="3 4">DSM 24455</strain>
    </source>
</reference>
<protein>
    <submittedName>
        <fullName evidence="3">Putative amidase-like protein</fullName>
    </submittedName>
</protein>
<dbReference type="Pfam" id="PF12671">
    <property type="entry name" value="Amidase_6"/>
    <property type="match status" value="1"/>
</dbReference>
<keyword evidence="1" id="KW-1133">Transmembrane helix</keyword>
<dbReference type="PANTHER" id="PTHR40032:SF1">
    <property type="entry name" value="EXPORTED PROTEIN"/>
    <property type="match status" value="1"/>
</dbReference>
<evidence type="ECO:0000259" key="2">
    <source>
        <dbReference type="Pfam" id="PF12671"/>
    </source>
</evidence>